<dbReference type="RefSeq" id="WP_343816659.1">
    <property type="nucleotide sequence ID" value="NZ_BAAAFA010000004.1"/>
</dbReference>
<keyword evidence="2" id="KW-0812">Transmembrane</keyword>
<sequence>MSLFTPPIISIFTLLFVAIGSLFLVFFLYKFNQKLNELTHKRQTDELIIQELQTINEELKKQQLTFQKSANAQLLESSQVMKQLEHRIKSQQAISNNLQQLIENIQDNQEQDKLYSRAFKLAEKGADIDEIVKECELPIAEAEMLLSVHRQRIIT</sequence>
<evidence type="ECO:0000313" key="3">
    <source>
        <dbReference type="EMBL" id="GAA0815728.1"/>
    </source>
</evidence>
<protein>
    <submittedName>
        <fullName evidence="3">DUF2802 domain-containing protein</fullName>
    </submittedName>
</protein>
<keyword evidence="2" id="KW-1133">Transmembrane helix</keyword>
<proteinExistence type="predicted"/>
<gene>
    <name evidence="3" type="ORF">GCM10009111_14430</name>
</gene>
<accession>A0ABN1L5W2</accession>
<keyword evidence="4" id="KW-1185">Reference proteome</keyword>
<dbReference type="EMBL" id="BAAAFA010000004">
    <property type="protein sequence ID" value="GAA0815728.1"/>
    <property type="molecule type" value="Genomic_DNA"/>
</dbReference>
<evidence type="ECO:0000256" key="2">
    <source>
        <dbReference type="SAM" id="Phobius"/>
    </source>
</evidence>
<reference evidence="3 4" key="1">
    <citation type="journal article" date="2019" name="Int. J. Syst. Evol. Microbiol.">
        <title>The Global Catalogue of Microorganisms (GCM) 10K type strain sequencing project: providing services to taxonomists for standard genome sequencing and annotation.</title>
        <authorList>
            <consortium name="The Broad Institute Genomics Platform"/>
            <consortium name="The Broad Institute Genome Sequencing Center for Infectious Disease"/>
            <person name="Wu L."/>
            <person name="Ma J."/>
        </authorList>
    </citation>
    <scope>NUCLEOTIDE SEQUENCE [LARGE SCALE GENOMIC DNA]</scope>
    <source>
        <strain evidence="3 4">JCM 15608</strain>
    </source>
</reference>
<evidence type="ECO:0000256" key="1">
    <source>
        <dbReference type="SAM" id="Coils"/>
    </source>
</evidence>
<organism evidence="3 4">
    <name type="scientific">Colwellia asteriadis</name>
    <dbReference type="NCBI Taxonomy" id="517723"/>
    <lineage>
        <taxon>Bacteria</taxon>
        <taxon>Pseudomonadati</taxon>
        <taxon>Pseudomonadota</taxon>
        <taxon>Gammaproteobacteria</taxon>
        <taxon>Alteromonadales</taxon>
        <taxon>Colwelliaceae</taxon>
        <taxon>Colwellia</taxon>
    </lineage>
</organism>
<comment type="caution">
    <text evidence="3">The sequence shown here is derived from an EMBL/GenBank/DDBJ whole genome shotgun (WGS) entry which is preliminary data.</text>
</comment>
<dbReference type="Pfam" id="PF10975">
    <property type="entry name" value="DUF2802"/>
    <property type="match status" value="1"/>
</dbReference>
<keyword evidence="1" id="KW-0175">Coiled coil</keyword>
<feature type="transmembrane region" description="Helical" evidence="2">
    <location>
        <begin position="6"/>
        <end position="29"/>
    </location>
</feature>
<dbReference type="InterPro" id="IPR021244">
    <property type="entry name" value="DUF2802"/>
</dbReference>
<name>A0ABN1L5W2_9GAMM</name>
<feature type="coiled-coil region" evidence="1">
    <location>
        <begin position="81"/>
        <end position="111"/>
    </location>
</feature>
<evidence type="ECO:0000313" key="4">
    <source>
        <dbReference type="Proteomes" id="UP001500021"/>
    </source>
</evidence>
<keyword evidence="2" id="KW-0472">Membrane</keyword>
<dbReference type="Proteomes" id="UP001500021">
    <property type="component" value="Unassembled WGS sequence"/>
</dbReference>